<evidence type="ECO:0000313" key="1">
    <source>
        <dbReference type="EMBL" id="BBZ29444.1"/>
    </source>
</evidence>
<accession>A0A7I7XJS0</accession>
<dbReference type="KEGG" id="mmag:MMAD_37390"/>
<gene>
    <name evidence="1" type="ORF">MMAD_37390</name>
</gene>
<sequence length="97" mass="10449">MLSGIGHGITSAVDVERFLHTLTGGPWHPTALPDVSATVTERQDRAVVQWQHRPRSRVAVGRRCGGVTVIEVVEDGTATRPIMITAFGGEHRPNALS</sequence>
<dbReference type="EMBL" id="AP022610">
    <property type="protein sequence ID" value="BBZ29444.1"/>
    <property type="molecule type" value="Genomic_DNA"/>
</dbReference>
<proteinExistence type="predicted"/>
<name>A0A7I7XJS0_9MYCO</name>
<reference evidence="1 2" key="1">
    <citation type="journal article" date="2019" name="Emerg. Microbes Infect.">
        <title>Comprehensive subspecies identification of 175 nontuberculous mycobacteria species based on 7547 genomic profiles.</title>
        <authorList>
            <person name="Matsumoto Y."/>
            <person name="Kinjo T."/>
            <person name="Motooka D."/>
            <person name="Nabeya D."/>
            <person name="Jung N."/>
            <person name="Uechi K."/>
            <person name="Horii T."/>
            <person name="Iida T."/>
            <person name="Fujita J."/>
            <person name="Nakamura S."/>
        </authorList>
    </citation>
    <scope>NUCLEOTIDE SEQUENCE [LARGE SCALE GENOMIC DNA]</scope>
    <source>
        <strain evidence="1 2">JCM 13574</strain>
    </source>
</reference>
<evidence type="ECO:0000313" key="2">
    <source>
        <dbReference type="Proteomes" id="UP000466517"/>
    </source>
</evidence>
<organism evidence="1 2">
    <name type="scientific">Mycolicibacterium madagascariense</name>
    <dbReference type="NCBI Taxonomy" id="212765"/>
    <lineage>
        <taxon>Bacteria</taxon>
        <taxon>Bacillati</taxon>
        <taxon>Actinomycetota</taxon>
        <taxon>Actinomycetes</taxon>
        <taxon>Mycobacteriales</taxon>
        <taxon>Mycobacteriaceae</taxon>
        <taxon>Mycolicibacterium</taxon>
    </lineage>
</organism>
<dbReference type="Proteomes" id="UP000466517">
    <property type="component" value="Chromosome"/>
</dbReference>
<protein>
    <submittedName>
        <fullName evidence="1">Uncharacterized protein</fullName>
    </submittedName>
</protein>
<dbReference type="AlphaFoldDB" id="A0A7I7XJS0"/>
<keyword evidence="2" id="KW-1185">Reference proteome</keyword>